<dbReference type="RefSeq" id="WP_166825761.1">
    <property type="nucleotide sequence ID" value="NZ_JAAOLX010000005.1"/>
</dbReference>
<organism evidence="1 2">
    <name type="scientific">Iodobacter violaceini</name>
    <dbReference type="NCBI Taxonomy" id="3044271"/>
    <lineage>
        <taxon>Bacteria</taxon>
        <taxon>Pseudomonadati</taxon>
        <taxon>Pseudomonadota</taxon>
        <taxon>Betaproteobacteria</taxon>
        <taxon>Neisseriales</taxon>
        <taxon>Chitinibacteraceae</taxon>
        <taxon>Iodobacter</taxon>
    </lineage>
</organism>
<accession>A0ABX0KS11</accession>
<dbReference type="Proteomes" id="UP000712570">
    <property type="component" value="Unassembled WGS sequence"/>
</dbReference>
<keyword evidence="2" id="KW-1185">Reference proteome</keyword>
<evidence type="ECO:0000313" key="1">
    <source>
        <dbReference type="EMBL" id="NHQ86631.1"/>
    </source>
</evidence>
<sequence length="64" mass="6843">MTDKSEKIKDAGLESNVHLNEEKSKVLDLQELSEISGGVTGETPSEWSTVSNYCASEAEQNGAA</sequence>
<dbReference type="EMBL" id="JAAOLX010000005">
    <property type="protein sequence ID" value="NHQ86631.1"/>
    <property type="molecule type" value="Genomic_DNA"/>
</dbReference>
<evidence type="ECO:0000313" key="2">
    <source>
        <dbReference type="Proteomes" id="UP000712570"/>
    </source>
</evidence>
<comment type="caution">
    <text evidence="1">The sequence shown here is derived from an EMBL/GenBank/DDBJ whole genome shotgun (WGS) entry which is preliminary data.</text>
</comment>
<name>A0ABX0KS11_9NEIS</name>
<protein>
    <submittedName>
        <fullName evidence="1">Uncharacterized protein</fullName>
    </submittedName>
</protein>
<proteinExistence type="predicted"/>
<dbReference type="NCBIfam" id="NF038154">
    <property type="entry name" value="lanthi_III_a"/>
    <property type="match status" value="1"/>
</dbReference>
<reference evidence="1 2" key="1">
    <citation type="submission" date="2020-03" db="EMBL/GenBank/DDBJ databases">
        <title>Draft genome sequence of environmentally isolated violet-colored cultures.</title>
        <authorList>
            <person name="Wilson H.S."/>
        </authorList>
    </citation>
    <scope>NUCLEOTIDE SEQUENCE [LARGE SCALE GENOMIC DNA]</scope>
    <source>
        <strain evidence="1 2">HSC-16F04</strain>
    </source>
</reference>
<gene>
    <name evidence="1" type="ORF">HA050_10940</name>
</gene>